<reference evidence="15" key="1">
    <citation type="submission" date="2025-08" db="UniProtKB">
        <authorList>
            <consortium name="RefSeq"/>
        </authorList>
    </citation>
    <scope>IDENTIFICATION</scope>
    <source>
        <tissue evidence="15">Muscle</tissue>
    </source>
</reference>
<keyword evidence="5" id="KW-0800">Toxin</keyword>
<evidence type="ECO:0000313" key="14">
    <source>
        <dbReference type="Proteomes" id="UP000694941"/>
    </source>
</evidence>
<feature type="compositionally biased region" description="Basic and acidic residues" evidence="13">
    <location>
        <begin position="15"/>
        <end position="30"/>
    </location>
</feature>
<evidence type="ECO:0000256" key="12">
    <source>
        <dbReference type="PROSITE-ProRule" id="PRU00023"/>
    </source>
</evidence>
<name>A0ABM1C4Z9_LIMPO</name>
<comment type="subcellular location">
    <subcellularLocation>
        <location evidence="1">Target cell membrane</location>
    </subcellularLocation>
</comment>
<gene>
    <name evidence="15" type="primary">LOC106478280</name>
</gene>
<feature type="non-terminal residue" evidence="15">
    <location>
        <position position="329"/>
    </location>
</feature>
<feature type="repeat" description="ANK" evidence="12">
    <location>
        <begin position="264"/>
        <end position="296"/>
    </location>
</feature>
<evidence type="ECO:0000256" key="1">
    <source>
        <dbReference type="ARBA" id="ARBA00004175"/>
    </source>
</evidence>
<feature type="repeat" description="ANK" evidence="12">
    <location>
        <begin position="237"/>
        <end position="262"/>
    </location>
</feature>
<keyword evidence="14" id="KW-1185">Reference proteome</keyword>
<comment type="subunit">
    <text evidence="10">Homotetramer in membranes.</text>
</comment>
<feature type="repeat" description="ANK" evidence="12">
    <location>
        <begin position="129"/>
        <end position="161"/>
    </location>
</feature>
<dbReference type="PROSITE" id="PS50088">
    <property type="entry name" value="ANK_REPEAT"/>
    <property type="match status" value="5"/>
</dbReference>
<evidence type="ECO:0000256" key="13">
    <source>
        <dbReference type="SAM" id="MobiDB-lite"/>
    </source>
</evidence>
<dbReference type="RefSeq" id="XP_013794265.1">
    <property type="nucleotide sequence ID" value="XM_013938811.1"/>
</dbReference>
<keyword evidence="6 12" id="KW-0040">ANK repeat</keyword>
<evidence type="ECO:0000313" key="15">
    <source>
        <dbReference type="RefSeq" id="XP_013794265.1"/>
    </source>
</evidence>
<dbReference type="InterPro" id="IPR036770">
    <property type="entry name" value="Ankyrin_rpt-contain_sf"/>
</dbReference>
<dbReference type="PANTHER" id="PTHR24198">
    <property type="entry name" value="ANKYRIN REPEAT AND PROTEIN KINASE DOMAIN-CONTAINING PROTEIN"/>
    <property type="match status" value="1"/>
</dbReference>
<evidence type="ECO:0000256" key="6">
    <source>
        <dbReference type="ARBA" id="ARBA00023043"/>
    </source>
</evidence>
<accession>A0ABM1C4Z9</accession>
<keyword evidence="5" id="KW-0528">Neurotoxin</keyword>
<dbReference type="PROSITE" id="PS50297">
    <property type="entry name" value="ANK_REP_REGION"/>
    <property type="match status" value="5"/>
</dbReference>
<evidence type="ECO:0000256" key="8">
    <source>
        <dbReference type="ARBA" id="ARBA00023298"/>
    </source>
</evidence>
<organism evidence="14 15">
    <name type="scientific">Limulus polyphemus</name>
    <name type="common">Atlantic horseshoe crab</name>
    <dbReference type="NCBI Taxonomy" id="6850"/>
    <lineage>
        <taxon>Eukaryota</taxon>
        <taxon>Metazoa</taxon>
        <taxon>Ecdysozoa</taxon>
        <taxon>Arthropoda</taxon>
        <taxon>Chelicerata</taxon>
        <taxon>Merostomata</taxon>
        <taxon>Xiphosura</taxon>
        <taxon>Limulidae</taxon>
        <taxon>Limulus</taxon>
    </lineage>
</organism>
<dbReference type="Proteomes" id="UP000694941">
    <property type="component" value="Unplaced"/>
</dbReference>
<dbReference type="SMART" id="SM00248">
    <property type="entry name" value="ANK"/>
    <property type="match status" value="6"/>
</dbReference>
<dbReference type="InterPro" id="IPR002110">
    <property type="entry name" value="Ankyrin_rpt"/>
</dbReference>
<keyword evidence="5" id="KW-0638">Presynaptic neurotoxin</keyword>
<dbReference type="SUPFAM" id="SSF48403">
    <property type="entry name" value="Ankyrin repeat"/>
    <property type="match status" value="1"/>
</dbReference>
<keyword evidence="8" id="KW-1053">Target membrane</keyword>
<dbReference type="Pfam" id="PF12796">
    <property type="entry name" value="Ank_2"/>
    <property type="match status" value="3"/>
</dbReference>
<keyword evidence="4" id="KW-0677">Repeat</keyword>
<feature type="repeat" description="ANK" evidence="12">
    <location>
        <begin position="96"/>
        <end position="128"/>
    </location>
</feature>
<sequence>MSKRVQDSYNVPSTEKLDTEITEKNPKTTDVDGEYVQAEGRLKQNSAASWLGQGTNGEAGCRLLALCQRGDWLGVDGLLKRVNKDDIPPDLADEKTGYTPLMYAVKENRVVFVERFLELGLNVNARTKDGLTALHLAAIQTRETIIHLLLNKRADPTIIGGAKDQLPIHILCGRPTGAAITPLQMLLRSSSKNMRLWLDKDGNIPFLLAVESGNHGVCRELMSSEAREQLSFRRQKTGDIALHIATRRHDVDLVRYLLESGSPDGSTLLHIASAAGHPETAMIFMKKGVPLHMSNKAGAKCIHTAAQKGYVNVVRTLIQKGENVDVTTN</sequence>
<comment type="similarity">
    <text evidence="9">Belongs to the cationic peptide 01 (latrotoxin) family. 03 (alpha-latrotoxin) subfamily.</text>
</comment>
<keyword evidence="7" id="KW-0472">Membrane</keyword>
<evidence type="ECO:0000256" key="10">
    <source>
        <dbReference type="ARBA" id="ARBA00049715"/>
    </source>
</evidence>
<proteinExistence type="inferred from homology"/>
<dbReference type="PANTHER" id="PTHR24198:SF165">
    <property type="entry name" value="ANKYRIN REPEAT-CONTAINING PROTEIN-RELATED"/>
    <property type="match status" value="1"/>
</dbReference>
<evidence type="ECO:0000256" key="11">
    <source>
        <dbReference type="ARBA" id="ARBA00049811"/>
    </source>
</evidence>
<feature type="repeat" description="ANK" evidence="12">
    <location>
        <begin position="297"/>
        <end position="329"/>
    </location>
</feature>
<keyword evidence="2" id="KW-0268">Exocytosis</keyword>
<evidence type="ECO:0000256" key="5">
    <source>
        <dbReference type="ARBA" id="ARBA00023028"/>
    </source>
</evidence>
<evidence type="ECO:0000256" key="7">
    <source>
        <dbReference type="ARBA" id="ARBA00023136"/>
    </source>
</evidence>
<keyword evidence="3" id="KW-1052">Target cell membrane</keyword>
<evidence type="ECO:0000256" key="9">
    <source>
        <dbReference type="ARBA" id="ARBA00049657"/>
    </source>
</evidence>
<evidence type="ECO:0000256" key="3">
    <source>
        <dbReference type="ARBA" id="ARBA00022537"/>
    </source>
</evidence>
<feature type="region of interest" description="Disordered" evidence="13">
    <location>
        <begin position="1"/>
        <end position="30"/>
    </location>
</feature>
<evidence type="ECO:0000256" key="4">
    <source>
        <dbReference type="ARBA" id="ARBA00022737"/>
    </source>
</evidence>
<protein>
    <recommendedName>
        <fullName evidence="11">Alpha-latrotoxin</fullName>
    </recommendedName>
</protein>
<dbReference type="GeneID" id="106478280"/>
<dbReference type="Gene3D" id="1.25.40.20">
    <property type="entry name" value="Ankyrin repeat-containing domain"/>
    <property type="match status" value="2"/>
</dbReference>
<evidence type="ECO:0000256" key="2">
    <source>
        <dbReference type="ARBA" id="ARBA00022483"/>
    </source>
</evidence>